<gene>
    <name evidence="2" type="ordered locus">bpr_II308</name>
</gene>
<keyword evidence="1" id="KW-0472">Membrane</keyword>
<dbReference type="RefSeq" id="WP_013282894.1">
    <property type="nucleotide sequence ID" value="NC_014389.1"/>
</dbReference>
<keyword evidence="2" id="KW-0614">Plasmid</keyword>
<evidence type="ECO:0008006" key="4">
    <source>
        <dbReference type="Google" id="ProtNLM"/>
    </source>
</evidence>
<feature type="transmembrane region" description="Helical" evidence="1">
    <location>
        <begin position="12"/>
        <end position="31"/>
    </location>
</feature>
<keyword evidence="3" id="KW-1185">Reference proteome</keyword>
<accession>E0S4B3</accession>
<dbReference type="AlphaFoldDB" id="E0S4B3"/>
<sequence length="214" mass="24447">MDKSRTKVIIKCIRGTVFTLLGVIFTVLLLYQQYFSVDARYMRDNLEFLSEKMSELKVISAEAYKTHGINAVKYPLFYSAYLFNADTRAWTDSYIGSVKKVLEDGYENKDSEYNPYDTYARLVLQANTDEVQAVYNDVQLSAAILNPETLDLLENSFDEIAEELTSYHKKGAETITAMKNAFVINLAVSLTCYLMGMPAMISSIKKLRRDKIKK</sequence>
<keyword evidence="1" id="KW-1133">Transmembrane helix</keyword>
<evidence type="ECO:0000313" key="2">
    <source>
        <dbReference type="EMBL" id="ADL36245.1"/>
    </source>
</evidence>
<protein>
    <recommendedName>
        <fullName evidence="4">Four helix bundle sensory module for signal transduction</fullName>
    </recommendedName>
</protein>
<name>E0S4B3_BUTPB</name>
<dbReference type="HOGENOM" id="CLU_1286812_0_0_9"/>
<evidence type="ECO:0000313" key="3">
    <source>
        <dbReference type="Proteomes" id="UP000001299"/>
    </source>
</evidence>
<feature type="transmembrane region" description="Helical" evidence="1">
    <location>
        <begin position="182"/>
        <end position="204"/>
    </location>
</feature>
<organism evidence="2 3">
    <name type="scientific">Butyrivibrio proteoclasticus (strain ATCC 51982 / DSM 14932 / B316)</name>
    <name type="common">Clostridium proteoclasticum</name>
    <dbReference type="NCBI Taxonomy" id="515622"/>
    <lineage>
        <taxon>Bacteria</taxon>
        <taxon>Bacillati</taxon>
        <taxon>Bacillota</taxon>
        <taxon>Clostridia</taxon>
        <taxon>Lachnospirales</taxon>
        <taxon>Lachnospiraceae</taxon>
        <taxon>Butyrivibrio</taxon>
    </lineage>
</organism>
<dbReference type="EMBL" id="CP001812">
    <property type="protein sequence ID" value="ADL36245.1"/>
    <property type="molecule type" value="Genomic_DNA"/>
</dbReference>
<geneLocation type="plasmid" evidence="2 3">
    <name>pCY360</name>
</geneLocation>
<proteinExistence type="predicted"/>
<keyword evidence="1" id="KW-0812">Transmembrane</keyword>
<dbReference type="KEGG" id="bpb:bpr_II308"/>
<reference evidence="2 3" key="1">
    <citation type="journal article" date="2010" name="PLoS ONE">
        <title>The glycobiome of the rumen bacterium Butyrivibrio proteoclasticus B316(T) highlights adaptation to a polysaccharide-rich environment.</title>
        <authorList>
            <person name="Kelly W.J."/>
            <person name="Leahy S.C."/>
            <person name="Altermann E."/>
            <person name="Yeoman C.J."/>
            <person name="Dunne J.C."/>
            <person name="Kong Z."/>
            <person name="Pacheco D.M."/>
            <person name="Li D."/>
            <person name="Noel S.J."/>
            <person name="Moon C.D."/>
            <person name="Cookson A.L."/>
            <person name="Attwood G.T."/>
        </authorList>
    </citation>
    <scope>NUCLEOTIDE SEQUENCE [LARGE SCALE GENOMIC DNA]</scope>
    <source>
        <strain evidence="3">ATCC 51982 / DSM 14932 / B316</strain>
        <plasmid evidence="3">Plasmid pCY360</plasmid>
    </source>
</reference>
<dbReference type="Proteomes" id="UP000001299">
    <property type="component" value="Plasmid pCY360"/>
</dbReference>
<evidence type="ECO:0000256" key="1">
    <source>
        <dbReference type="SAM" id="Phobius"/>
    </source>
</evidence>